<feature type="compositionally biased region" description="Basic and acidic residues" evidence="1">
    <location>
        <begin position="1"/>
        <end position="11"/>
    </location>
</feature>
<sequence length="40" mass="4466">MLRSSDVDFKRRTWGVTPESTRKGATHGDEAACTDLLNDK</sequence>
<evidence type="ECO:0000256" key="1">
    <source>
        <dbReference type="SAM" id="MobiDB-lite"/>
    </source>
</evidence>
<keyword evidence="3" id="KW-1185">Reference proteome</keyword>
<organism evidence="2 3">
    <name type="scientific">Lipingzhangella halophila</name>
    <dbReference type="NCBI Taxonomy" id="1783352"/>
    <lineage>
        <taxon>Bacteria</taxon>
        <taxon>Bacillati</taxon>
        <taxon>Actinomycetota</taxon>
        <taxon>Actinomycetes</taxon>
        <taxon>Streptosporangiales</taxon>
        <taxon>Nocardiopsidaceae</taxon>
        <taxon>Lipingzhangella</taxon>
    </lineage>
</organism>
<protein>
    <submittedName>
        <fullName evidence="2">Uncharacterized protein</fullName>
    </submittedName>
</protein>
<reference evidence="2 3" key="1">
    <citation type="submission" date="2020-08" db="EMBL/GenBank/DDBJ databases">
        <title>Sequencing the genomes of 1000 actinobacteria strains.</title>
        <authorList>
            <person name="Klenk H.-P."/>
        </authorList>
    </citation>
    <scope>NUCLEOTIDE SEQUENCE [LARGE SCALE GENOMIC DNA]</scope>
    <source>
        <strain evidence="2 3">DSM 102030</strain>
    </source>
</reference>
<dbReference type="AlphaFoldDB" id="A0A7W7RDH8"/>
<dbReference type="EMBL" id="JACHJT010000001">
    <property type="protein sequence ID" value="MBB4929992.1"/>
    <property type="molecule type" value="Genomic_DNA"/>
</dbReference>
<feature type="compositionally biased region" description="Basic and acidic residues" evidence="1">
    <location>
        <begin position="20"/>
        <end position="30"/>
    </location>
</feature>
<feature type="region of interest" description="Disordered" evidence="1">
    <location>
        <begin position="1"/>
        <end position="40"/>
    </location>
</feature>
<name>A0A7W7RDH8_9ACTN</name>
<dbReference type="Proteomes" id="UP000523007">
    <property type="component" value="Unassembled WGS sequence"/>
</dbReference>
<comment type="caution">
    <text evidence="2">The sequence shown here is derived from an EMBL/GenBank/DDBJ whole genome shotgun (WGS) entry which is preliminary data.</text>
</comment>
<proteinExistence type="predicted"/>
<evidence type="ECO:0000313" key="2">
    <source>
        <dbReference type="EMBL" id="MBB4929992.1"/>
    </source>
</evidence>
<evidence type="ECO:0000313" key="3">
    <source>
        <dbReference type="Proteomes" id="UP000523007"/>
    </source>
</evidence>
<gene>
    <name evidence="2" type="ORF">F4561_000812</name>
</gene>
<accession>A0A7W7RDH8</accession>